<dbReference type="InterPro" id="IPR005119">
    <property type="entry name" value="LysR_subst-bd"/>
</dbReference>
<dbReference type="EMBL" id="WNDQ01000001">
    <property type="protein sequence ID" value="KAF1023994.1"/>
    <property type="molecule type" value="Genomic_DNA"/>
</dbReference>
<comment type="similarity">
    <text evidence="1">Belongs to the LysR transcriptional regulatory family.</text>
</comment>
<dbReference type="Proteomes" id="UP000461670">
    <property type="component" value="Unassembled WGS sequence"/>
</dbReference>
<evidence type="ECO:0000313" key="7">
    <source>
        <dbReference type="EMBL" id="KAF1023994.1"/>
    </source>
</evidence>
<evidence type="ECO:0000259" key="6">
    <source>
        <dbReference type="PROSITE" id="PS50931"/>
    </source>
</evidence>
<feature type="domain" description="HTH lysR-type" evidence="6">
    <location>
        <begin position="1"/>
        <end position="57"/>
    </location>
</feature>
<organism evidence="7 8">
    <name type="scientific">Paracidovorax wautersii</name>
    <dbReference type="NCBI Taxonomy" id="1177982"/>
    <lineage>
        <taxon>Bacteria</taxon>
        <taxon>Pseudomonadati</taxon>
        <taxon>Pseudomonadota</taxon>
        <taxon>Betaproteobacteria</taxon>
        <taxon>Burkholderiales</taxon>
        <taxon>Comamonadaceae</taxon>
        <taxon>Paracidovorax</taxon>
    </lineage>
</organism>
<evidence type="ECO:0000256" key="1">
    <source>
        <dbReference type="ARBA" id="ARBA00009437"/>
    </source>
</evidence>
<dbReference type="InterPro" id="IPR000847">
    <property type="entry name" value="LysR_HTH_N"/>
</dbReference>
<feature type="region of interest" description="Disordered" evidence="5">
    <location>
        <begin position="287"/>
        <end position="306"/>
    </location>
</feature>
<proteinExistence type="inferred from homology"/>
<protein>
    <submittedName>
        <fullName evidence="7">HTH-type transcriptional activator CmpR</fullName>
    </submittedName>
</protein>
<sequence>MINYLQTLAAVARYGTFVAAGDRLGLTQSAVSIQMRRLEETLGIQLFDRSRRTAVLTEEGRRALGHAEKIVELFGQMVQGVDDANLTGALRAGAITTELIGNVVGVMAAFRARFPNVEVHLTPGASTELLAMVEKQQIDCALIVKPAYPLEGALHWRPLRQEPFVLIAPPRETRRDAAWLLANRPFIRYDRRSHGGSLVERFLKRKKYAPREAIETDSIEAIGLLVARGLGISILPRTAALQVMGARVQEIGLGVDTFYREIGLVERTDNPRAALNGELWLALQQAAAPAAGPRGRPKTKPKVERN</sequence>
<dbReference type="Gene3D" id="1.10.10.10">
    <property type="entry name" value="Winged helix-like DNA-binding domain superfamily/Winged helix DNA-binding domain"/>
    <property type="match status" value="1"/>
</dbReference>
<dbReference type="AlphaFoldDB" id="A0A7V8JS73"/>
<dbReference type="InterPro" id="IPR036388">
    <property type="entry name" value="WH-like_DNA-bd_sf"/>
</dbReference>
<dbReference type="InterPro" id="IPR036390">
    <property type="entry name" value="WH_DNA-bd_sf"/>
</dbReference>
<dbReference type="SUPFAM" id="SSF53850">
    <property type="entry name" value="Periplasmic binding protein-like II"/>
    <property type="match status" value="1"/>
</dbReference>
<dbReference type="PANTHER" id="PTHR30126:SF94">
    <property type="entry name" value="LYSR FAMILY TRANSCRIPTIONAL REGULATOR"/>
    <property type="match status" value="1"/>
</dbReference>
<keyword evidence="2" id="KW-0805">Transcription regulation</keyword>
<accession>A0A7V8JS73</accession>
<evidence type="ECO:0000256" key="3">
    <source>
        <dbReference type="ARBA" id="ARBA00023125"/>
    </source>
</evidence>
<name>A0A7V8JS73_9BURK</name>
<evidence type="ECO:0000256" key="4">
    <source>
        <dbReference type="ARBA" id="ARBA00023163"/>
    </source>
</evidence>
<evidence type="ECO:0000256" key="2">
    <source>
        <dbReference type="ARBA" id="ARBA00023015"/>
    </source>
</evidence>
<keyword evidence="3" id="KW-0238">DNA-binding</keyword>
<dbReference type="Gene3D" id="3.40.190.10">
    <property type="entry name" value="Periplasmic binding protein-like II"/>
    <property type="match status" value="2"/>
</dbReference>
<reference evidence="8" key="1">
    <citation type="journal article" date="2020" name="MBio">
        <title>Horizontal gene transfer to a defensive symbiont with a reduced genome amongst a multipartite beetle microbiome.</title>
        <authorList>
            <person name="Waterworth S.C."/>
            <person name="Florez L.V."/>
            <person name="Rees E.R."/>
            <person name="Hertweck C."/>
            <person name="Kaltenpoth M."/>
            <person name="Kwan J.C."/>
        </authorList>
    </citation>
    <scope>NUCLEOTIDE SEQUENCE [LARGE SCALE GENOMIC DNA]</scope>
</reference>
<evidence type="ECO:0000313" key="8">
    <source>
        <dbReference type="Proteomes" id="UP000461670"/>
    </source>
</evidence>
<keyword evidence="4" id="KW-0804">Transcription</keyword>
<evidence type="ECO:0000256" key="5">
    <source>
        <dbReference type="SAM" id="MobiDB-lite"/>
    </source>
</evidence>
<dbReference type="SUPFAM" id="SSF46785">
    <property type="entry name" value="Winged helix' DNA-binding domain"/>
    <property type="match status" value="1"/>
</dbReference>
<dbReference type="FunFam" id="1.10.10.10:FF:000001">
    <property type="entry name" value="LysR family transcriptional regulator"/>
    <property type="match status" value="1"/>
</dbReference>
<dbReference type="PANTHER" id="PTHR30126">
    <property type="entry name" value="HTH-TYPE TRANSCRIPTIONAL REGULATOR"/>
    <property type="match status" value="1"/>
</dbReference>
<dbReference type="Pfam" id="PF03466">
    <property type="entry name" value="LysR_substrate"/>
    <property type="match status" value="1"/>
</dbReference>
<dbReference type="PROSITE" id="PS50931">
    <property type="entry name" value="HTH_LYSR"/>
    <property type="match status" value="1"/>
</dbReference>
<dbReference type="Pfam" id="PF00126">
    <property type="entry name" value="HTH_1"/>
    <property type="match status" value="1"/>
</dbReference>
<dbReference type="GO" id="GO:0003700">
    <property type="term" value="F:DNA-binding transcription factor activity"/>
    <property type="evidence" value="ECO:0007669"/>
    <property type="project" value="InterPro"/>
</dbReference>
<dbReference type="GO" id="GO:0000976">
    <property type="term" value="F:transcription cis-regulatory region binding"/>
    <property type="evidence" value="ECO:0007669"/>
    <property type="project" value="TreeGrafter"/>
</dbReference>
<dbReference type="PRINTS" id="PR00039">
    <property type="entry name" value="HTHLYSR"/>
</dbReference>
<gene>
    <name evidence="7" type="primary">cmpR_1</name>
    <name evidence="7" type="ORF">GAK30_00009</name>
</gene>
<comment type="caution">
    <text evidence="7">The sequence shown here is derived from an EMBL/GenBank/DDBJ whole genome shotgun (WGS) entry which is preliminary data.</text>
</comment>